<feature type="compositionally biased region" description="Polar residues" evidence="5">
    <location>
        <begin position="45"/>
        <end position="55"/>
    </location>
</feature>
<keyword evidence="3" id="KW-0964">Secreted</keyword>
<comment type="subcellular location">
    <subcellularLocation>
        <location evidence="1">Secreted</location>
    </subcellularLocation>
</comment>
<protein>
    <submittedName>
        <fullName evidence="7">NPP1-like protein</fullName>
    </submittedName>
</protein>
<feature type="chain" id="PRO_5015112976" evidence="6">
    <location>
        <begin position="20"/>
        <end position="281"/>
    </location>
</feature>
<dbReference type="AlphaFoldDB" id="A0A2P4YFQ8"/>
<dbReference type="EMBL" id="NCKW01003409">
    <property type="protein sequence ID" value="POM76636.1"/>
    <property type="molecule type" value="Genomic_DNA"/>
</dbReference>
<dbReference type="OrthoDB" id="95667at2759"/>
<comment type="caution">
    <text evidence="7">The sequence shown here is derived from an EMBL/GenBank/DDBJ whole genome shotgun (WGS) entry which is preliminary data.</text>
</comment>
<organism evidence="7 8">
    <name type="scientific">Phytophthora palmivora</name>
    <dbReference type="NCBI Taxonomy" id="4796"/>
    <lineage>
        <taxon>Eukaryota</taxon>
        <taxon>Sar</taxon>
        <taxon>Stramenopiles</taxon>
        <taxon>Oomycota</taxon>
        <taxon>Peronosporomycetes</taxon>
        <taxon>Peronosporales</taxon>
        <taxon>Peronosporaceae</taxon>
        <taxon>Phytophthora</taxon>
    </lineage>
</organism>
<dbReference type="GO" id="GO:0005576">
    <property type="term" value="C:extracellular region"/>
    <property type="evidence" value="ECO:0007669"/>
    <property type="project" value="UniProtKB-SubCell"/>
</dbReference>
<evidence type="ECO:0000256" key="3">
    <source>
        <dbReference type="ARBA" id="ARBA00022525"/>
    </source>
</evidence>
<evidence type="ECO:0000256" key="1">
    <source>
        <dbReference type="ARBA" id="ARBA00004613"/>
    </source>
</evidence>
<dbReference type="PANTHER" id="PTHR33657">
    <property type="entry name" value="DOMAIN PROTEIN, PUTATIVE (AFU_ORTHOLOGUE AFUA_5G00600)-RELATED"/>
    <property type="match status" value="1"/>
</dbReference>
<name>A0A2P4YFQ8_9STRA</name>
<evidence type="ECO:0000256" key="5">
    <source>
        <dbReference type="SAM" id="MobiDB-lite"/>
    </source>
</evidence>
<evidence type="ECO:0000256" key="6">
    <source>
        <dbReference type="SAM" id="SignalP"/>
    </source>
</evidence>
<feature type="signal peptide" evidence="6">
    <location>
        <begin position="1"/>
        <end position="19"/>
    </location>
</feature>
<feature type="region of interest" description="Disordered" evidence="5">
    <location>
        <begin position="20"/>
        <end position="87"/>
    </location>
</feature>
<evidence type="ECO:0000313" key="8">
    <source>
        <dbReference type="Proteomes" id="UP000237271"/>
    </source>
</evidence>
<evidence type="ECO:0000313" key="7">
    <source>
        <dbReference type="EMBL" id="POM76636.1"/>
    </source>
</evidence>
<dbReference type="Proteomes" id="UP000237271">
    <property type="component" value="Unassembled WGS sequence"/>
</dbReference>
<keyword evidence="8" id="KW-1185">Reference proteome</keyword>
<gene>
    <name evidence="7" type="ORF">PHPALM_6097</name>
</gene>
<reference evidence="7 8" key="1">
    <citation type="journal article" date="2017" name="Genome Biol. Evol.">
        <title>Phytophthora megakarya and P. palmivora, closely related causal agents of cacao black pod rot, underwent increases in genome sizes and gene numbers by different mechanisms.</title>
        <authorList>
            <person name="Ali S.S."/>
            <person name="Shao J."/>
            <person name="Lary D.J."/>
            <person name="Kronmiller B."/>
            <person name="Shen D."/>
            <person name="Strem M.D."/>
            <person name="Amoako-Attah I."/>
            <person name="Akrofi A.Y."/>
            <person name="Begoude B.A."/>
            <person name="Ten Hoopen G.M."/>
            <person name="Coulibaly K."/>
            <person name="Kebe B.I."/>
            <person name="Melnick R.L."/>
            <person name="Guiltinan M.J."/>
            <person name="Tyler B.M."/>
            <person name="Meinhardt L.W."/>
            <person name="Bailey B.A."/>
        </authorList>
    </citation>
    <scope>NUCLEOTIDE SEQUENCE [LARGE SCALE GENOMIC DNA]</scope>
    <source>
        <strain evidence="8">sbr112.9</strain>
    </source>
</reference>
<keyword evidence="4" id="KW-0843">Virulence</keyword>
<dbReference type="Pfam" id="PF05630">
    <property type="entry name" value="NPP1"/>
    <property type="match status" value="1"/>
</dbReference>
<dbReference type="InterPro" id="IPR008701">
    <property type="entry name" value="NPP1"/>
</dbReference>
<evidence type="ECO:0000256" key="2">
    <source>
        <dbReference type="ARBA" id="ARBA00009520"/>
    </source>
</evidence>
<comment type="similarity">
    <text evidence="2">Belongs to the Necrosis inducing protein (NPP1) family.</text>
</comment>
<keyword evidence="6" id="KW-0732">Signal</keyword>
<sequence>MKISTLLGVIAVCLAATEAQKTKETKDSTPAPTPLVTMPEEQLDPTLQDNLQEEATPSPEKQVESSTLSPTLPYDQVEPFEMPEPSESTVTEKAAIKFRPKLHIANGCHAYPAVNEAGQISTGIKKADPTGAACGGSKLGTQVYGRSAWFGRVWAIMYAWYFPDVTPDWEHVIVWTNNPNVTNQVILAVTTSNSTGGYTSQVPPDASMVTGKSVKVSYKNNALESTTEVGDSQNLILWHQLTPEAQEALNDDQSFGGVKVPVNDDYFLLQLGKAWPFDEQR</sequence>
<proteinExistence type="inferred from homology"/>
<evidence type="ECO:0000256" key="4">
    <source>
        <dbReference type="ARBA" id="ARBA00023026"/>
    </source>
</evidence>
<dbReference type="PANTHER" id="PTHR33657:SF8">
    <property type="entry name" value="DOMAIN PROTEIN, PUTATIVE (AFU_ORTHOLOGUE AFUA_5G00600)-RELATED"/>
    <property type="match status" value="1"/>
</dbReference>
<accession>A0A2P4YFQ8</accession>